<dbReference type="SUPFAM" id="SSF52540">
    <property type="entry name" value="P-loop containing nucleoside triphosphate hydrolases"/>
    <property type="match status" value="1"/>
</dbReference>
<proteinExistence type="inferred from homology"/>
<comment type="caution">
    <text evidence="8">The sequence shown here is derived from an EMBL/GenBank/DDBJ whole genome shotgun (WGS) entry which is preliminary data.</text>
</comment>
<keyword evidence="9" id="KW-1185">Reference proteome</keyword>
<dbReference type="InterPro" id="IPR011629">
    <property type="entry name" value="CobW-like_C"/>
</dbReference>
<accession>A0ABU6NX54</accession>
<evidence type="ECO:0000313" key="9">
    <source>
        <dbReference type="Proteomes" id="UP001342826"/>
    </source>
</evidence>
<evidence type="ECO:0000256" key="1">
    <source>
        <dbReference type="ARBA" id="ARBA00022741"/>
    </source>
</evidence>
<reference evidence="8 9" key="1">
    <citation type="submission" date="2023-03" db="EMBL/GenBank/DDBJ databases">
        <title>Bacillus Genome Sequencing.</title>
        <authorList>
            <person name="Dunlap C."/>
        </authorList>
    </citation>
    <scope>NUCLEOTIDE SEQUENCE [LARGE SCALE GENOMIC DNA]</scope>
    <source>
        <strain evidence="8 9">NRS-1717</strain>
    </source>
</reference>
<keyword evidence="2" id="KW-0378">Hydrolase</keyword>
<sequence length="310" mass="35452">MERTSVYVISGFLGSGKTTVLVKMIQKFKEQGRKLGIILNELGDECVESHLFRGEKIYELLNGCICCSIQEDLRKTLDIFMTQNNTVDVLLIEGTGVADPVEIADTLLHPFYIDKFQLKSIISLVDASHYFEYQSIFSSTKEIRDLLRDQIISADYIILNKTDLITEKEKEKIHVKLKKIADSKAIITFASYGNIKFDTLVEKRDLAAKFPSENSYKKHHHISTLKIENIPNIQKIDLEKWLNGITNLIRAKGIVFDIENSSYTEIQFAANQLKVKEGLNTDYNKSVIILIGYKLNKAEIQKSFENRFIS</sequence>
<dbReference type="InterPro" id="IPR027417">
    <property type="entry name" value="P-loop_NTPase"/>
</dbReference>
<evidence type="ECO:0000256" key="2">
    <source>
        <dbReference type="ARBA" id="ARBA00022801"/>
    </source>
</evidence>
<dbReference type="Gene3D" id="3.30.1220.10">
    <property type="entry name" value="CobW-like, C-terminal domain"/>
    <property type="match status" value="1"/>
</dbReference>
<dbReference type="InterPro" id="IPR036627">
    <property type="entry name" value="CobW-likC_sf"/>
</dbReference>
<dbReference type="InterPro" id="IPR003495">
    <property type="entry name" value="CobW/HypB/UreG_nucleotide-bd"/>
</dbReference>
<dbReference type="PANTHER" id="PTHR13748">
    <property type="entry name" value="COBW-RELATED"/>
    <property type="match status" value="1"/>
</dbReference>
<dbReference type="Gene3D" id="3.40.50.300">
    <property type="entry name" value="P-loop containing nucleotide triphosphate hydrolases"/>
    <property type="match status" value="1"/>
</dbReference>
<evidence type="ECO:0000256" key="5">
    <source>
        <dbReference type="ARBA" id="ARBA00049117"/>
    </source>
</evidence>
<dbReference type="SUPFAM" id="SSF90002">
    <property type="entry name" value="Hypothetical protein YjiA, C-terminal domain"/>
    <property type="match status" value="1"/>
</dbReference>
<evidence type="ECO:0000256" key="4">
    <source>
        <dbReference type="ARBA" id="ARBA00034320"/>
    </source>
</evidence>
<dbReference type="Pfam" id="PF07683">
    <property type="entry name" value="CobW_C"/>
    <property type="match status" value="1"/>
</dbReference>
<protein>
    <submittedName>
        <fullName evidence="8">GTP-binding protein</fullName>
    </submittedName>
</protein>
<gene>
    <name evidence="8" type="ORF">P9271_08100</name>
</gene>
<feature type="domain" description="CobW C-terminal" evidence="7">
    <location>
        <begin position="233"/>
        <end position="306"/>
    </location>
</feature>
<feature type="domain" description="CobW/HypB/UreG nucleotide-binding" evidence="6">
    <location>
        <begin position="6"/>
        <end position="187"/>
    </location>
</feature>
<keyword evidence="3" id="KW-0143">Chaperone</keyword>
<dbReference type="EMBL" id="JARTFS010000005">
    <property type="protein sequence ID" value="MED4401298.1"/>
    <property type="molecule type" value="Genomic_DNA"/>
</dbReference>
<organism evidence="8 9">
    <name type="scientific">Metabacillus fastidiosus</name>
    <dbReference type="NCBI Taxonomy" id="1458"/>
    <lineage>
        <taxon>Bacteria</taxon>
        <taxon>Bacillati</taxon>
        <taxon>Bacillota</taxon>
        <taxon>Bacilli</taxon>
        <taxon>Bacillales</taxon>
        <taxon>Bacillaceae</taxon>
        <taxon>Metabacillus</taxon>
    </lineage>
</organism>
<name>A0ABU6NX54_9BACI</name>
<keyword evidence="1" id="KW-0547">Nucleotide-binding</keyword>
<dbReference type="GeneID" id="301140857"/>
<dbReference type="RefSeq" id="WP_066228570.1">
    <property type="nucleotide sequence ID" value="NZ_JARTFQ010000007.1"/>
</dbReference>
<dbReference type="Proteomes" id="UP001342826">
    <property type="component" value="Unassembled WGS sequence"/>
</dbReference>
<dbReference type="CDD" id="cd03112">
    <property type="entry name" value="CobW-like"/>
    <property type="match status" value="1"/>
</dbReference>
<dbReference type="InterPro" id="IPR051316">
    <property type="entry name" value="Zinc-reg_GTPase_activator"/>
</dbReference>
<evidence type="ECO:0000256" key="3">
    <source>
        <dbReference type="ARBA" id="ARBA00023186"/>
    </source>
</evidence>
<dbReference type="Pfam" id="PF02492">
    <property type="entry name" value="cobW"/>
    <property type="match status" value="1"/>
</dbReference>
<evidence type="ECO:0000313" key="8">
    <source>
        <dbReference type="EMBL" id="MED4401298.1"/>
    </source>
</evidence>
<evidence type="ECO:0000259" key="7">
    <source>
        <dbReference type="Pfam" id="PF07683"/>
    </source>
</evidence>
<comment type="catalytic activity">
    <reaction evidence="5">
        <text>GTP + H2O = GDP + phosphate + H(+)</text>
        <dbReference type="Rhea" id="RHEA:19669"/>
        <dbReference type="ChEBI" id="CHEBI:15377"/>
        <dbReference type="ChEBI" id="CHEBI:15378"/>
        <dbReference type="ChEBI" id="CHEBI:37565"/>
        <dbReference type="ChEBI" id="CHEBI:43474"/>
        <dbReference type="ChEBI" id="CHEBI:58189"/>
    </reaction>
    <physiologicalReaction direction="left-to-right" evidence="5">
        <dbReference type="Rhea" id="RHEA:19670"/>
    </physiologicalReaction>
</comment>
<dbReference type="PANTHER" id="PTHR13748:SF62">
    <property type="entry name" value="COBW DOMAIN-CONTAINING PROTEIN"/>
    <property type="match status" value="1"/>
</dbReference>
<evidence type="ECO:0000259" key="6">
    <source>
        <dbReference type="Pfam" id="PF02492"/>
    </source>
</evidence>
<comment type="similarity">
    <text evidence="4">Belongs to the SIMIBI class G3E GTPase family. ZNG1 subfamily.</text>
</comment>